<feature type="transmembrane region" description="Helical" evidence="6">
    <location>
        <begin position="292"/>
        <end position="312"/>
    </location>
</feature>
<accession>A0A8H5R2M0</accession>
<dbReference type="RefSeq" id="XP_037203858.1">
    <property type="nucleotide sequence ID" value="XM_037355990.1"/>
</dbReference>
<keyword evidence="5 6" id="KW-0472">Membrane</keyword>
<gene>
    <name evidence="7" type="ORF">FTJAE_9103</name>
</gene>
<evidence type="ECO:0000256" key="5">
    <source>
        <dbReference type="ARBA" id="ARBA00023136"/>
    </source>
</evidence>
<dbReference type="GO" id="GO:0022857">
    <property type="term" value="F:transmembrane transporter activity"/>
    <property type="evidence" value="ECO:0007669"/>
    <property type="project" value="TreeGrafter"/>
</dbReference>
<dbReference type="Gene3D" id="1.20.1250.20">
    <property type="entry name" value="MFS general substrate transporter like domains"/>
    <property type="match status" value="1"/>
</dbReference>
<reference evidence="7 8" key="1">
    <citation type="submission" date="2020-05" db="EMBL/GenBank/DDBJ databases">
        <title>Identification and distribution of gene clusters putatively required for synthesis of sphingolipid metabolism inhibitors in phylogenetically diverse species of the filamentous fungus Fusarium.</title>
        <authorList>
            <person name="Kim H.-S."/>
            <person name="Busman M."/>
            <person name="Brown D.W."/>
            <person name="Divon H."/>
            <person name="Uhlig S."/>
            <person name="Proctor R.H."/>
        </authorList>
    </citation>
    <scope>NUCLEOTIDE SEQUENCE [LARGE SCALE GENOMIC DNA]</scope>
    <source>
        <strain evidence="7 8">NRRL 66243</strain>
    </source>
</reference>
<evidence type="ECO:0000256" key="2">
    <source>
        <dbReference type="ARBA" id="ARBA00022448"/>
    </source>
</evidence>
<evidence type="ECO:0000256" key="6">
    <source>
        <dbReference type="SAM" id="Phobius"/>
    </source>
</evidence>
<dbReference type="Proteomes" id="UP000530670">
    <property type="component" value="Unassembled WGS sequence"/>
</dbReference>
<dbReference type="EMBL" id="JAAQRI010000203">
    <property type="protein sequence ID" value="KAF5627835.1"/>
    <property type="molecule type" value="Genomic_DNA"/>
</dbReference>
<keyword evidence="8" id="KW-1185">Reference proteome</keyword>
<keyword evidence="2" id="KW-0813">Transport</keyword>
<dbReference type="GeneID" id="59308260"/>
<dbReference type="InterPro" id="IPR036259">
    <property type="entry name" value="MFS_trans_sf"/>
</dbReference>
<organism evidence="7 8">
    <name type="scientific">Fusarium tjaetaba</name>
    <dbReference type="NCBI Taxonomy" id="1567544"/>
    <lineage>
        <taxon>Eukaryota</taxon>
        <taxon>Fungi</taxon>
        <taxon>Dikarya</taxon>
        <taxon>Ascomycota</taxon>
        <taxon>Pezizomycotina</taxon>
        <taxon>Sordariomycetes</taxon>
        <taxon>Hypocreomycetidae</taxon>
        <taxon>Hypocreales</taxon>
        <taxon>Nectriaceae</taxon>
        <taxon>Fusarium</taxon>
        <taxon>Fusarium fujikuroi species complex</taxon>
    </lineage>
</organism>
<protein>
    <submittedName>
        <fullName evidence="7">Pantothenate transporter liz1</fullName>
    </submittedName>
</protein>
<name>A0A8H5R2M0_9HYPO</name>
<feature type="transmembrane region" description="Helical" evidence="6">
    <location>
        <begin position="168"/>
        <end position="188"/>
    </location>
</feature>
<evidence type="ECO:0000256" key="3">
    <source>
        <dbReference type="ARBA" id="ARBA00022692"/>
    </source>
</evidence>
<feature type="transmembrane region" description="Helical" evidence="6">
    <location>
        <begin position="221"/>
        <end position="243"/>
    </location>
</feature>
<comment type="caution">
    <text evidence="7">The sequence shown here is derived from an EMBL/GenBank/DDBJ whole genome shotgun (WGS) entry which is preliminary data.</text>
</comment>
<evidence type="ECO:0000313" key="7">
    <source>
        <dbReference type="EMBL" id="KAF5627835.1"/>
    </source>
</evidence>
<dbReference type="GO" id="GO:0016020">
    <property type="term" value="C:membrane"/>
    <property type="evidence" value="ECO:0007669"/>
    <property type="project" value="UniProtKB-SubCell"/>
</dbReference>
<feature type="transmembrane region" description="Helical" evidence="6">
    <location>
        <begin position="195"/>
        <end position="215"/>
    </location>
</feature>
<dbReference type="OrthoDB" id="3639251at2759"/>
<feature type="transmembrane region" description="Helical" evidence="6">
    <location>
        <begin position="121"/>
        <end position="142"/>
    </location>
</feature>
<dbReference type="PANTHER" id="PTHR43791:SF39">
    <property type="entry name" value="TRANSPORTER LIZ1_SEO1, PUTATIVE (AFU_ORTHOLOGUE AFUA_3G00980)-RELATED"/>
    <property type="match status" value="1"/>
</dbReference>
<sequence length="325" mass="36624">MMLTFIKPRWWLPACTMAWSLLVLGMHRAETVKSLYILRFFTGLYESGAMPGSLYIVWQLNIQNENAYSEPRQIGSWYRKSEISRRTTLFWFSSVGEQMLSGYIQAGLYRNMNGRLALAAWRWLFILDFFISVPVVVLGLAICSDEPKAKRFLRVDGKSKYSTEKVNAIPTAVGCTGLVWMHLSAFIADTYENGALPICFLGCVQLFSYIVLLVWADNESFLMVASYLASAYSALSPLISAWLNSSCGGKKQLRALTTGLMISIGYAVETVAQQEMFPITQAPEFKQTHGYAFGIAWIAVMIVWCSEGLPLLERYYSICSSVFYA</sequence>
<evidence type="ECO:0000256" key="1">
    <source>
        <dbReference type="ARBA" id="ARBA00004141"/>
    </source>
</evidence>
<keyword evidence="4 6" id="KW-1133">Transmembrane helix</keyword>
<evidence type="ECO:0000313" key="8">
    <source>
        <dbReference type="Proteomes" id="UP000530670"/>
    </source>
</evidence>
<comment type="subcellular location">
    <subcellularLocation>
        <location evidence="1">Membrane</location>
        <topology evidence="1">Multi-pass membrane protein</topology>
    </subcellularLocation>
</comment>
<keyword evidence="3 6" id="KW-0812">Transmembrane</keyword>
<dbReference type="SUPFAM" id="SSF103473">
    <property type="entry name" value="MFS general substrate transporter"/>
    <property type="match status" value="1"/>
</dbReference>
<dbReference type="PANTHER" id="PTHR43791">
    <property type="entry name" value="PERMEASE-RELATED"/>
    <property type="match status" value="1"/>
</dbReference>
<dbReference type="AlphaFoldDB" id="A0A8H5R2M0"/>
<evidence type="ECO:0000256" key="4">
    <source>
        <dbReference type="ARBA" id="ARBA00022989"/>
    </source>
</evidence>
<proteinExistence type="predicted"/>